<accession>A0A6G4VDP2</accession>
<comment type="caution">
    <text evidence="1">The sequence shown here is derived from an EMBL/GenBank/DDBJ whole genome shotgun (WGS) entry which is preliminary data.</text>
</comment>
<evidence type="ECO:0000313" key="1">
    <source>
        <dbReference type="EMBL" id="NGO11927.1"/>
    </source>
</evidence>
<sequence>MTTLAATPAYAVDFACKYQDKTFATPGDNTYVEIQLCIQRVGDGYEATADVSWFNGGTSSIDGERKFDKFDVQVRVEQSNVVKGSRTCDIRYDINSFPRSSELCSKFVTHDRTSTWTADGKVVFDLDRDGEGAYTWDLTGSPQID</sequence>
<dbReference type="AlphaFoldDB" id="A0A6G4VDP2"/>
<dbReference type="EMBL" id="JAAKZY010000121">
    <property type="protein sequence ID" value="NGO11927.1"/>
    <property type="molecule type" value="Genomic_DNA"/>
</dbReference>
<dbReference type="Proteomes" id="UP000472335">
    <property type="component" value="Unassembled WGS sequence"/>
</dbReference>
<organism evidence="1 2">
    <name type="scientific">Streptomyces scabichelini</name>
    <dbReference type="NCBI Taxonomy" id="2711217"/>
    <lineage>
        <taxon>Bacteria</taxon>
        <taxon>Bacillati</taxon>
        <taxon>Actinomycetota</taxon>
        <taxon>Actinomycetes</taxon>
        <taxon>Kitasatosporales</taxon>
        <taxon>Streptomycetaceae</taxon>
        <taxon>Streptomyces</taxon>
    </lineage>
</organism>
<keyword evidence="2" id="KW-1185">Reference proteome</keyword>
<name>A0A6G4VDP2_9ACTN</name>
<dbReference type="RefSeq" id="WP_165264330.1">
    <property type="nucleotide sequence ID" value="NZ_JAAKZY010000121.1"/>
</dbReference>
<gene>
    <name evidence="1" type="ORF">G5C60_31075</name>
</gene>
<reference evidence="1 2" key="1">
    <citation type="submission" date="2020-02" db="EMBL/GenBank/DDBJ databases">
        <title>Whole-genome analyses of novel actinobacteria.</title>
        <authorList>
            <person name="Sahin N."/>
            <person name="Gencbay T."/>
        </authorList>
    </citation>
    <scope>NUCLEOTIDE SEQUENCE [LARGE SCALE GENOMIC DNA]</scope>
    <source>
        <strain evidence="1 2">HC44</strain>
    </source>
</reference>
<protein>
    <submittedName>
        <fullName evidence="1">Uncharacterized protein</fullName>
    </submittedName>
</protein>
<proteinExistence type="predicted"/>
<evidence type="ECO:0000313" key="2">
    <source>
        <dbReference type="Proteomes" id="UP000472335"/>
    </source>
</evidence>